<accession>A0ABP0JG10</accession>
<gene>
    <name evidence="3" type="ORF">CCMP2556_LOCUS11187</name>
</gene>
<feature type="region of interest" description="Disordered" evidence="1">
    <location>
        <begin position="399"/>
        <end position="421"/>
    </location>
</feature>
<feature type="non-terminal residue" evidence="3">
    <location>
        <position position="1042"/>
    </location>
</feature>
<dbReference type="Gene3D" id="3.30.420.10">
    <property type="entry name" value="Ribonuclease H-like superfamily/Ribonuclease H"/>
    <property type="match status" value="1"/>
</dbReference>
<evidence type="ECO:0000313" key="3">
    <source>
        <dbReference type="EMBL" id="CAK9013236.1"/>
    </source>
</evidence>
<evidence type="ECO:0000259" key="2">
    <source>
        <dbReference type="PROSITE" id="PS50994"/>
    </source>
</evidence>
<dbReference type="Proteomes" id="UP001642484">
    <property type="component" value="Unassembled WGS sequence"/>
</dbReference>
<dbReference type="InterPro" id="IPR001584">
    <property type="entry name" value="Integrase_cat-core"/>
</dbReference>
<feature type="region of interest" description="Disordered" evidence="1">
    <location>
        <begin position="1"/>
        <end position="21"/>
    </location>
</feature>
<dbReference type="PROSITE" id="PS50994">
    <property type="entry name" value="INTEGRASE"/>
    <property type="match status" value="1"/>
</dbReference>
<proteinExistence type="predicted"/>
<organism evidence="3 4">
    <name type="scientific">Durusdinium trenchii</name>
    <dbReference type="NCBI Taxonomy" id="1381693"/>
    <lineage>
        <taxon>Eukaryota</taxon>
        <taxon>Sar</taxon>
        <taxon>Alveolata</taxon>
        <taxon>Dinophyceae</taxon>
        <taxon>Suessiales</taxon>
        <taxon>Symbiodiniaceae</taxon>
        <taxon>Durusdinium</taxon>
    </lineage>
</organism>
<sequence length="1042" mass="116855">MSHEQTKGESAIRRFSGDGGDPQKDYKLWKRWSRAYLAVQRAKGTDDSVFGAMLFTMLDGTALRAFDAVNMDELEQTGGQDLVYQILDERFPEEAVHDRLGEVLDKVFDLKLEKGETTSGHTGRARAAFSAAEAEGVKLPSVARGYLLLRNAKLPQDKKAVVMAASRQSYEEQDIAAALRTTYPEGLYAGRHGSHDVGDIGEVFLAEDEEGLLGGEDAIEEQDAVDVSFVCMVNESAADDGESQIDAVMRSWSERPRDSWTFDEKEVIRHHPKDFLFSPARTGCPIPLNELSMARMTVMKNSDGTTEEQFAPNWKNSLEAHRRTDKTWTGKTIFYRVQGHGDPEPEDLRQLSDEALFRLFDPEDVVYGSEYAYQVEGVDQEVEELQQDDQWEMVEGDEFPGAFKEPSSGEEDGESRPQESNCGLVHAAGYGTLDTGCGRGLVGENTLARHIERLEEHGHCYKELPEKMHTFRYDNGSADRTGRRVELPVFVAGRELRVRLHVVSGDVPLLISKGLLKSLGPMIDLNTNKLVMTKAGIAAPIHEMKDNSYQINLLDMEKGVGITSPEVDVMKVDAFHKASSQEEDEEEIGVHCVFKAKERKQVAENMSAVLAQNQCEAPTVMEFFSPGRFQELAGQCGMVGRGASDLSEGWDWRRKEDRTRAEQAITIADPDFSVFSPPCGPLSLMQNLTPEDRRSDPKGHQLEVKQAKDMIRWSLNQAELRIEHGRFFVFESSKTSGAWRTPEMQAFARKHSPFLIDVPACSVGLRDPQTGLLFGKSWRFMTNCQTVAAALGKLTCDKNHEHQVVEGTSAGMLPSIRTQVYPNRLIRIILGAMAQREAIACQCMAVSQATVQGDLKGEGRRRVERAINKLHVNLGHASRADMLRILRHHHAQESVLELVKSFECSVCQARVAPKVAKESAPPRDIAPLRYIGLDVKHLPSWKPHEKIKALNVVCRMSGLQQMYPFKEQEAAEVIGRLYRNWTRSYGRPRHVKFDASRCNLGQTFLDMLERDGTTPLDIPGEAHEQMGDVESQGWHFEETFRR</sequence>
<reference evidence="3 4" key="1">
    <citation type="submission" date="2024-02" db="EMBL/GenBank/DDBJ databases">
        <authorList>
            <person name="Chen Y."/>
            <person name="Shah S."/>
            <person name="Dougan E. K."/>
            <person name="Thang M."/>
            <person name="Chan C."/>
        </authorList>
    </citation>
    <scope>NUCLEOTIDE SEQUENCE [LARGE SCALE GENOMIC DNA]</scope>
</reference>
<name>A0ABP0JG10_9DINO</name>
<protein>
    <recommendedName>
        <fullName evidence="2">Integrase catalytic domain-containing protein</fullName>
    </recommendedName>
</protein>
<keyword evidence="4" id="KW-1185">Reference proteome</keyword>
<evidence type="ECO:0000256" key="1">
    <source>
        <dbReference type="SAM" id="MobiDB-lite"/>
    </source>
</evidence>
<feature type="domain" description="Integrase catalytic" evidence="2">
    <location>
        <begin position="923"/>
        <end position="1042"/>
    </location>
</feature>
<dbReference type="InterPro" id="IPR012337">
    <property type="entry name" value="RNaseH-like_sf"/>
</dbReference>
<dbReference type="SUPFAM" id="SSF53098">
    <property type="entry name" value="Ribonuclease H-like"/>
    <property type="match status" value="1"/>
</dbReference>
<evidence type="ECO:0000313" key="4">
    <source>
        <dbReference type="Proteomes" id="UP001642484"/>
    </source>
</evidence>
<comment type="caution">
    <text evidence="3">The sequence shown here is derived from an EMBL/GenBank/DDBJ whole genome shotgun (WGS) entry which is preliminary data.</text>
</comment>
<dbReference type="InterPro" id="IPR036397">
    <property type="entry name" value="RNaseH_sf"/>
</dbReference>
<dbReference type="EMBL" id="CAXAMN010005313">
    <property type="protein sequence ID" value="CAK9013236.1"/>
    <property type="molecule type" value="Genomic_DNA"/>
</dbReference>